<comment type="caution">
    <text evidence="21">The sequence shown here is derived from an EMBL/GenBank/DDBJ whole genome shotgun (WGS) entry which is preliminary data.</text>
</comment>
<comment type="similarity">
    <text evidence="1 20">Belongs to the short-chain dehydrogenases/reductases (SDR) family.</text>
</comment>
<evidence type="ECO:0000256" key="1">
    <source>
        <dbReference type="ARBA" id="ARBA00006484"/>
    </source>
</evidence>
<dbReference type="GO" id="GO:0008210">
    <property type="term" value="P:estrogen metabolic process"/>
    <property type="evidence" value="ECO:0007669"/>
    <property type="project" value="TreeGrafter"/>
</dbReference>
<evidence type="ECO:0000256" key="15">
    <source>
        <dbReference type="ARBA" id="ARBA00052668"/>
    </source>
</evidence>
<evidence type="ECO:0000256" key="17">
    <source>
        <dbReference type="ARBA" id="ARBA00079624"/>
    </source>
</evidence>
<dbReference type="GO" id="GO:0047044">
    <property type="term" value="F:androstan-3-alpha,17-beta-diol dehydrogenase (NAD+) activity"/>
    <property type="evidence" value="ECO:0007669"/>
    <property type="project" value="UniProtKB-EC"/>
</dbReference>
<dbReference type="GO" id="GO:0005739">
    <property type="term" value="C:mitochondrion"/>
    <property type="evidence" value="ECO:0007669"/>
    <property type="project" value="TreeGrafter"/>
</dbReference>
<evidence type="ECO:0000256" key="7">
    <source>
        <dbReference type="ARBA" id="ARBA00050365"/>
    </source>
</evidence>
<comment type="catalytic activity">
    <reaction evidence="6">
        <text>a (3S)-3-hydroxyacyl-CoA + NAD(+) = a 3-oxoacyl-CoA + NADH + H(+)</text>
        <dbReference type="Rhea" id="RHEA:22432"/>
        <dbReference type="ChEBI" id="CHEBI:15378"/>
        <dbReference type="ChEBI" id="CHEBI:57318"/>
        <dbReference type="ChEBI" id="CHEBI:57540"/>
        <dbReference type="ChEBI" id="CHEBI:57945"/>
        <dbReference type="ChEBI" id="CHEBI:90726"/>
        <dbReference type="EC" id="1.1.1.35"/>
    </reaction>
    <physiologicalReaction direction="left-to-right" evidence="6">
        <dbReference type="Rhea" id="RHEA:22433"/>
    </physiologicalReaction>
    <physiologicalReaction direction="right-to-left" evidence="6">
        <dbReference type="Rhea" id="RHEA:22434"/>
    </physiologicalReaction>
</comment>
<dbReference type="AlphaFoldDB" id="A0AAD4NJ77"/>
<evidence type="ECO:0000256" key="14">
    <source>
        <dbReference type="ARBA" id="ARBA00052417"/>
    </source>
</evidence>
<comment type="catalytic activity">
    <reaction evidence="11">
        <text>3beta,7beta-dihydroxy-5beta-cholan-24-oate + NAD(+) = 3beta-hydroxy-7-oxo-5beta-cholan-24-oate + NADH + H(+)</text>
        <dbReference type="Rhea" id="RHEA:42024"/>
        <dbReference type="ChEBI" id="CHEBI:15378"/>
        <dbReference type="ChEBI" id="CHEBI:57540"/>
        <dbReference type="ChEBI" id="CHEBI:57945"/>
        <dbReference type="ChEBI" id="CHEBI:78602"/>
        <dbReference type="ChEBI" id="CHEBI:78603"/>
    </reaction>
    <physiologicalReaction direction="left-to-right" evidence="11">
        <dbReference type="Rhea" id="RHEA:42025"/>
    </physiologicalReaction>
</comment>
<evidence type="ECO:0000256" key="13">
    <source>
        <dbReference type="ARBA" id="ARBA00052095"/>
    </source>
</evidence>
<keyword evidence="2" id="KW-0560">Oxidoreductase</keyword>
<gene>
    <name evidence="21" type="ORF">DdX_03115</name>
</gene>
<dbReference type="GO" id="GO:0006631">
    <property type="term" value="P:fatty acid metabolic process"/>
    <property type="evidence" value="ECO:0007669"/>
    <property type="project" value="TreeGrafter"/>
</dbReference>
<proteinExistence type="inferred from homology"/>
<dbReference type="PRINTS" id="PR00081">
    <property type="entry name" value="GDHRDH"/>
</dbReference>
<organism evidence="21 22">
    <name type="scientific">Ditylenchus destructor</name>
    <dbReference type="NCBI Taxonomy" id="166010"/>
    <lineage>
        <taxon>Eukaryota</taxon>
        <taxon>Metazoa</taxon>
        <taxon>Ecdysozoa</taxon>
        <taxon>Nematoda</taxon>
        <taxon>Chromadorea</taxon>
        <taxon>Rhabditida</taxon>
        <taxon>Tylenchina</taxon>
        <taxon>Tylenchomorpha</taxon>
        <taxon>Sphaerularioidea</taxon>
        <taxon>Anguinidae</taxon>
        <taxon>Anguininae</taxon>
        <taxon>Ditylenchus</taxon>
    </lineage>
</organism>
<evidence type="ECO:0000256" key="3">
    <source>
        <dbReference type="ARBA" id="ARBA00024071"/>
    </source>
</evidence>
<dbReference type="SUPFAM" id="SSF51735">
    <property type="entry name" value="NAD(P)-binding Rossmann-fold domains"/>
    <property type="match status" value="1"/>
</dbReference>
<dbReference type="PRINTS" id="PR00080">
    <property type="entry name" value="SDRFAMILY"/>
</dbReference>
<evidence type="ECO:0000256" key="2">
    <source>
        <dbReference type="ARBA" id="ARBA00023002"/>
    </source>
</evidence>
<evidence type="ECO:0000256" key="16">
    <source>
        <dbReference type="ARBA" id="ARBA00072938"/>
    </source>
</evidence>
<keyword evidence="22" id="KW-1185">Reference proteome</keyword>
<dbReference type="InterPro" id="IPR002347">
    <property type="entry name" value="SDR_fam"/>
</dbReference>
<evidence type="ECO:0000256" key="11">
    <source>
        <dbReference type="ARBA" id="ARBA00051637"/>
    </source>
</evidence>
<dbReference type="Proteomes" id="UP001201812">
    <property type="component" value="Unassembled WGS sequence"/>
</dbReference>
<dbReference type="PANTHER" id="PTHR43658:SF8">
    <property type="entry name" value="17-BETA-HYDROXYSTEROID DEHYDROGENASE 14-RELATED"/>
    <property type="match status" value="1"/>
</dbReference>
<evidence type="ECO:0000256" key="5">
    <source>
        <dbReference type="ARBA" id="ARBA00049381"/>
    </source>
</evidence>
<reference evidence="21" key="1">
    <citation type="submission" date="2022-01" db="EMBL/GenBank/DDBJ databases">
        <title>Genome Sequence Resource for Two Populations of Ditylenchus destructor, the Migratory Endoparasitic Phytonematode.</title>
        <authorList>
            <person name="Zhang H."/>
            <person name="Lin R."/>
            <person name="Xie B."/>
        </authorList>
    </citation>
    <scope>NUCLEOTIDE SEQUENCE</scope>
    <source>
        <strain evidence="21">BazhouSP</strain>
    </source>
</reference>
<comment type="catalytic activity">
    <reaction evidence="10">
        <text>(3S)-3-hydroxybutanoyl-CoA + NAD(+) = acetoacetyl-CoA + NADH + H(+)</text>
        <dbReference type="Rhea" id="RHEA:30799"/>
        <dbReference type="ChEBI" id="CHEBI:15378"/>
        <dbReference type="ChEBI" id="CHEBI:57286"/>
        <dbReference type="ChEBI" id="CHEBI:57316"/>
        <dbReference type="ChEBI" id="CHEBI:57540"/>
        <dbReference type="ChEBI" id="CHEBI:57945"/>
    </reaction>
    <physiologicalReaction direction="left-to-right" evidence="10">
        <dbReference type="Rhea" id="RHEA:30800"/>
    </physiologicalReaction>
    <physiologicalReaction direction="right-to-left" evidence="10">
        <dbReference type="Rhea" id="RHEA:30801"/>
    </physiologicalReaction>
</comment>
<evidence type="ECO:0000256" key="4">
    <source>
        <dbReference type="ARBA" id="ARBA00024072"/>
    </source>
</evidence>
<evidence type="ECO:0000256" key="20">
    <source>
        <dbReference type="RuleBase" id="RU000363"/>
    </source>
</evidence>
<dbReference type="Pfam" id="PF00106">
    <property type="entry name" value="adh_short"/>
    <property type="match status" value="1"/>
</dbReference>
<comment type="catalytic activity">
    <reaction evidence="9">
        <text>cortisol + NAD(+) = 11beta,17alpha-dihydroxypregn-4-ene-3,20,21-trione + NADH + H(+)</text>
        <dbReference type="Rhea" id="RHEA:42012"/>
        <dbReference type="ChEBI" id="CHEBI:15378"/>
        <dbReference type="ChEBI" id="CHEBI:17650"/>
        <dbReference type="ChEBI" id="CHEBI:57540"/>
        <dbReference type="ChEBI" id="CHEBI:57945"/>
        <dbReference type="ChEBI" id="CHEBI:78595"/>
    </reaction>
    <physiologicalReaction direction="left-to-right" evidence="9">
        <dbReference type="Rhea" id="RHEA:42013"/>
    </physiologicalReaction>
</comment>
<protein>
    <recommendedName>
        <fullName evidence="16">3-hydroxyacyl-CoA dehydrogenase type-2</fullName>
        <ecNumber evidence="3">1.1.1.53</ecNumber>
        <ecNumber evidence="4">1.1.1.62</ecNumber>
    </recommendedName>
    <alternativeName>
        <fullName evidence="18">3-hydroxyacyl-CoA dehydrogenase type II</fullName>
    </alternativeName>
    <alternativeName>
        <fullName evidence="19">Mitochondrial ribonuclease P protein 2</fullName>
    </alternativeName>
    <alternativeName>
        <fullName evidence="17">Type II HADH</fullName>
    </alternativeName>
</protein>
<evidence type="ECO:0000313" key="21">
    <source>
        <dbReference type="EMBL" id="KAI1726396.1"/>
    </source>
</evidence>
<comment type="catalytic activity">
    <reaction evidence="5">
        <text>17beta-estradiol + NAD(+) = estrone + NADH + H(+)</text>
        <dbReference type="Rhea" id="RHEA:24612"/>
        <dbReference type="ChEBI" id="CHEBI:15378"/>
        <dbReference type="ChEBI" id="CHEBI:16469"/>
        <dbReference type="ChEBI" id="CHEBI:17263"/>
        <dbReference type="ChEBI" id="CHEBI:57540"/>
        <dbReference type="ChEBI" id="CHEBI:57945"/>
        <dbReference type="EC" id="1.1.1.62"/>
    </reaction>
    <physiologicalReaction direction="left-to-right" evidence="5">
        <dbReference type="Rhea" id="RHEA:24613"/>
    </physiologicalReaction>
</comment>
<dbReference type="PROSITE" id="PS00061">
    <property type="entry name" value="ADH_SHORT"/>
    <property type="match status" value="1"/>
</dbReference>
<comment type="catalytic activity">
    <reaction evidence="7">
        <text>5alpha-androstane-3alpha,17beta-diol + NAD(+) = 17beta-hydroxy-5alpha-androstan-3-one + NADH + H(+)</text>
        <dbReference type="Rhea" id="RHEA:42004"/>
        <dbReference type="ChEBI" id="CHEBI:15378"/>
        <dbReference type="ChEBI" id="CHEBI:16330"/>
        <dbReference type="ChEBI" id="CHEBI:36713"/>
        <dbReference type="ChEBI" id="CHEBI:57540"/>
        <dbReference type="ChEBI" id="CHEBI:57945"/>
        <dbReference type="EC" id="1.1.1.53"/>
    </reaction>
    <physiologicalReaction direction="right-to-left" evidence="7">
        <dbReference type="Rhea" id="RHEA:42006"/>
    </physiologicalReaction>
</comment>
<dbReference type="EMBL" id="JAKKPZ010000002">
    <property type="protein sequence ID" value="KAI1726396.1"/>
    <property type="molecule type" value="Genomic_DNA"/>
</dbReference>
<comment type="catalytic activity">
    <reaction evidence="15">
        <text>11-dehydrocorticosterone + NAD(+) = pregn-4-ene-3,11,20,21-tetraone + NADH + H(+)</text>
        <dbReference type="Rhea" id="RHEA:42020"/>
        <dbReference type="ChEBI" id="CHEBI:15378"/>
        <dbReference type="ChEBI" id="CHEBI:57540"/>
        <dbReference type="ChEBI" id="CHEBI:57945"/>
        <dbReference type="ChEBI" id="CHEBI:78600"/>
        <dbReference type="ChEBI" id="CHEBI:78601"/>
    </reaction>
    <physiologicalReaction direction="left-to-right" evidence="15">
        <dbReference type="Rhea" id="RHEA:42021"/>
    </physiologicalReaction>
</comment>
<evidence type="ECO:0000256" key="9">
    <source>
        <dbReference type="ARBA" id="ARBA00050927"/>
    </source>
</evidence>
<dbReference type="EC" id="1.1.1.53" evidence="3"/>
<evidence type="ECO:0000256" key="12">
    <source>
        <dbReference type="ARBA" id="ARBA00051831"/>
    </source>
</evidence>
<dbReference type="GO" id="GO:0008209">
    <property type="term" value="P:androgen metabolic process"/>
    <property type="evidence" value="ECO:0007669"/>
    <property type="project" value="TreeGrafter"/>
</dbReference>
<dbReference type="FunFam" id="3.40.50.720:FF:000215">
    <property type="entry name" value="3-hydroxyacyl-CoA dehydrogenase type-2"/>
    <property type="match status" value="1"/>
</dbReference>
<comment type="catalytic activity">
    <reaction evidence="12">
        <text>ursodeoxycholate + NAD(+) = 7-oxolithocholate + NADH + H(+)</text>
        <dbReference type="Rhea" id="RHEA:42028"/>
        <dbReference type="ChEBI" id="CHEBI:15378"/>
        <dbReference type="ChEBI" id="CHEBI:57540"/>
        <dbReference type="ChEBI" id="CHEBI:57945"/>
        <dbReference type="ChEBI" id="CHEBI:78604"/>
        <dbReference type="ChEBI" id="CHEBI:78605"/>
    </reaction>
    <physiologicalReaction direction="left-to-right" evidence="12">
        <dbReference type="Rhea" id="RHEA:42029"/>
    </physiologicalReaction>
</comment>
<evidence type="ECO:0000256" key="6">
    <source>
        <dbReference type="ARBA" id="ARBA00050141"/>
    </source>
</evidence>
<comment type="catalytic activity">
    <reaction evidence="13">
        <text>5alpha-pregnan-20beta-ol-3-one + NAD(+) = 5alpha-pregnane-3,20-dione + NADH + H(+)</text>
        <dbReference type="Rhea" id="RHEA:42008"/>
        <dbReference type="ChEBI" id="CHEBI:15378"/>
        <dbReference type="ChEBI" id="CHEBI:28952"/>
        <dbReference type="ChEBI" id="CHEBI:57540"/>
        <dbReference type="ChEBI" id="CHEBI:57945"/>
        <dbReference type="ChEBI" id="CHEBI:78594"/>
    </reaction>
    <physiologicalReaction direction="left-to-right" evidence="13">
        <dbReference type="Rhea" id="RHEA:42009"/>
    </physiologicalReaction>
</comment>
<evidence type="ECO:0000256" key="19">
    <source>
        <dbReference type="ARBA" id="ARBA00082399"/>
    </source>
</evidence>
<accession>A0AAD4NJ77</accession>
<evidence type="ECO:0000256" key="18">
    <source>
        <dbReference type="ARBA" id="ARBA00082293"/>
    </source>
</evidence>
<name>A0AAD4NJ77_9BILA</name>
<dbReference type="GO" id="GO:0003857">
    <property type="term" value="F:(3S)-3-hydroxyacyl-CoA dehydrogenase (NAD+) activity"/>
    <property type="evidence" value="ECO:0007669"/>
    <property type="project" value="UniProtKB-EC"/>
</dbReference>
<evidence type="ECO:0000256" key="10">
    <source>
        <dbReference type="ARBA" id="ARBA00051004"/>
    </source>
</evidence>
<dbReference type="PANTHER" id="PTHR43658">
    <property type="entry name" value="SHORT-CHAIN DEHYDROGENASE/REDUCTASE"/>
    <property type="match status" value="1"/>
</dbReference>
<comment type="catalytic activity">
    <reaction evidence="14">
        <text>cortisone + NAD(+) = 17alpha-hydroxypregn-4-en-3,11,20-trione-21-al + NADH + H(+)</text>
        <dbReference type="Rhea" id="RHEA:42016"/>
        <dbReference type="ChEBI" id="CHEBI:15378"/>
        <dbReference type="ChEBI" id="CHEBI:16962"/>
        <dbReference type="ChEBI" id="CHEBI:57540"/>
        <dbReference type="ChEBI" id="CHEBI:57945"/>
        <dbReference type="ChEBI" id="CHEBI:78596"/>
    </reaction>
    <physiologicalReaction direction="left-to-right" evidence="14">
        <dbReference type="Rhea" id="RHEA:42017"/>
    </physiologicalReaction>
</comment>
<sequence length="261" mass="28101">MQGILKPIKEIVTVVTGGASGLGKGTVEWLHRNGSKIAILDIPQSEGAKVAKEMGNGVLFAPTDVTSQEQVNEAMKLVKKEFGRLDALVNCAGISYSFKLYAASRREKGPLDRFQRTMNVNVIGMANVITEALDVMIDNDQDEWGQRGVIINTSSIAAFDGQAGQASYAASKGAVASMTLPLARDFSNSGIRVMCIAPGVFDTPLVHGLHPKVVKFLENGVPFPSRFGKPAEFAALVEHIIQNPYLNGEVIRIDGSYRMPP</sequence>
<dbReference type="InterPro" id="IPR036291">
    <property type="entry name" value="NAD(P)-bd_dom_sf"/>
</dbReference>
<evidence type="ECO:0000313" key="22">
    <source>
        <dbReference type="Proteomes" id="UP001201812"/>
    </source>
</evidence>
<dbReference type="InterPro" id="IPR020904">
    <property type="entry name" value="Sc_DH/Rdtase_CS"/>
</dbReference>
<evidence type="ECO:0000256" key="8">
    <source>
        <dbReference type="ARBA" id="ARBA00050435"/>
    </source>
</evidence>
<dbReference type="Gene3D" id="3.40.50.720">
    <property type="entry name" value="NAD(P)-binding Rossmann-like Domain"/>
    <property type="match status" value="1"/>
</dbReference>
<comment type="catalytic activity">
    <reaction evidence="8">
        <text>17beta-hydroxy-5alpha-androstan-3-one + NAD(+) = 5alpha-androstan-3,17-dione + NADH + H(+)</text>
        <dbReference type="Rhea" id="RHEA:41992"/>
        <dbReference type="ChEBI" id="CHEBI:15378"/>
        <dbReference type="ChEBI" id="CHEBI:15994"/>
        <dbReference type="ChEBI" id="CHEBI:16330"/>
        <dbReference type="ChEBI" id="CHEBI:57540"/>
        <dbReference type="ChEBI" id="CHEBI:57945"/>
    </reaction>
    <physiologicalReaction direction="left-to-right" evidence="8">
        <dbReference type="Rhea" id="RHEA:41993"/>
    </physiologicalReaction>
</comment>
<dbReference type="GO" id="GO:0004303">
    <property type="term" value="F:estradiol 17-beta-dehydrogenase [NAD(P)+] activity"/>
    <property type="evidence" value="ECO:0007669"/>
    <property type="project" value="UniProtKB-EC"/>
</dbReference>
<dbReference type="EC" id="1.1.1.62" evidence="4"/>